<sequence>MNVVTRTPHAQVVDRLRAARLEYGRVGPTDERGWTFAEVDTEVETDDGSAVDRDPDVPGSVAEALARVDELVAAPWVVQLDGGSDPLPPGVSAVLAARTDPVAPPVVVTWAPVDASATRTDHAMRLDGDPGDVLAAVDALVGLRDAATAPDRLRELEHPDDLLDVFTALADLPATDSAAPDAVVQLVRADAAFVRAAVRRAGSAWVRATDERTAVWTLERPPAPVPGEPDDDVREAFTAALGGEFRARSTIERGLRAGEAMLSLERAGTGVSWTLTTRGRPWVFGSWNDTWTDLSTSGTEGAFDALAEVFGEPRDPGRLRALLAASTWPGDPVADLAYLLGLPSALVEAVEDPARFRHGSERVQPLGPTAPLTPQEKGALAARAPRRSAGKTARDVVLVVLGLGLLGLGAAILATDGAVVGSDGSPGWDVAVWIAGGVLALVGWAGLGSARSDRRRFLSDA</sequence>
<reference evidence="2" key="1">
    <citation type="submission" date="2024-06" db="EMBL/GenBank/DDBJ databases">
        <title>Complete genome sequence of the cellulolytic actinobacterium, Cellulosimicrobium ES-005.</title>
        <authorList>
            <person name="Matthews C.T."/>
            <person name="Underwood K.D."/>
            <person name="Ghanchi K.M."/>
            <person name="Fields S.D."/>
            <person name="Gardner S.G."/>
        </authorList>
    </citation>
    <scope>NUCLEOTIDE SEQUENCE</scope>
    <source>
        <strain evidence="2">ES-005</strain>
    </source>
</reference>
<feature type="transmembrane region" description="Helical" evidence="1">
    <location>
        <begin position="427"/>
        <end position="447"/>
    </location>
</feature>
<accession>A0AAU8G028</accession>
<feature type="transmembrane region" description="Helical" evidence="1">
    <location>
        <begin position="396"/>
        <end position="415"/>
    </location>
</feature>
<dbReference type="RefSeq" id="WP_353708187.1">
    <property type="nucleotide sequence ID" value="NZ_CP159290.1"/>
</dbReference>
<evidence type="ECO:0000256" key="1">
    <source>
        <dbReference type="SAM" id="Phobius"/>
    </source>
</evidence>
<evidence type="ECO:0000313" key="2">
    <source>
        <dbReference type="EMBL" id="XCH30192.1"/>
    </source>
</evidence>
<dbReference type="EMBL" id="CP159290">
    <property type="protein sequence ID" value="XCH30192.1"/>
    <property type="molecule type" value="Genomic_DNA"/>
</dbReference>
<protein>
    <submittedName>
        <fullName evidence="2">Uncharacterized protein</fullName>
    </submittedName>
</protein>
<keyword evidence="1" id="KW-1133">Transmembrane helix</keyword>
<name>A0AAU8G028_9MICO</name>
<keyword evidence="1" id="KW-0472">Membrane</keyword>
<organism evidence="2">
    <name type="scientific">Cellulosimicrobium sp. ES-005</name>
    <dbReference type="NCBI Taxonomy" id="3163031"/>
    <lineage>
        <taxon>Bacteria</taxon>
        <taxon>Bacillati</taxon>
        <taxon>Actinomycetota</taxon>
        <taxon>Actinomycetes</taxon>
        <taxon>Micrococcales</taxon>
        <taxon>Promicromonosporaceae</taxon>
        <taxon>Cellulosimicrobium</taxon>
    </lineage>
</organism>
<keyword evidence="1" id="KW-0812">Transmembrane</keyword>
<proteinExistence type="predicted"/>
<gene>
    <name evidence="2" type="ORF">ABRQ22_00400</name>
</gene>
<dbReference type="AlphaFoldDB" id="A0AAU8G028"/>